<dbReference type="HOGENOM" id="CLU_1589705_0_0_1"/>
<feature type="region of interest" description="Disordered" evidence="1">
    <location>
        <begin position="1"/>
        <end position="39"/>
    </location>
</feature>
<dbReference type="eggNOG" id="ENOG502RWIS">
    <property type="taxonomic scope" value="Eukaryota"/>
</dbReference>
<proteinExistence type="predicted"/>
<evidence type="ECO:0000256" key="1">
    <source>
        <dbReference type="SAM" id="MobiDB-lite"/>
    </source>
</evidence>
<reference evidence="3" key="2">
    <citation type="submission" date="2010-04" db="EMBL/GenBank/DDBJ databases">
        <authorList>
            <person name="Buell R."/>
            <person name="Hamilton J."/>
            <person name="Hostetler J."/>
        </authorList>
    </citation>
    <scope>NUCLEOTIDE SEQUENCE [LARGE SCALE GENOMIC DNA]</scope>
    <source>
        <strain evidence="3">DAOM:BR144</strain>
    </source>
</reference>
<evidence type="ECO:0000313" key="2">
    <source>
        <dbReference type="EnsemblProtists" id="PYU1_T007514"/>
    </source>
</evidence>
<sequence>MAPAAHSPAEAPVEPSPTTLQERRKQVESVRAPEASADALEPKATLETTKNWVEAIPTILHSFQKKESDLIDALAIPRCAPCQRRRDGGLQRLADQKCLEKNCILRGVPVCSKCFDTFHTTPEQLQHPQTCQLERVVYYCAECDLSFCTACFDAIHSIPKLNLSAFCK</sequence>
<protein>
    <recommendedName>
        <fullName evidence="4">B box-type domain-containing protein</fullName>
    </recommendedName>
</protein>
<evidence type="ECO:0000313" key="3">
    <source>
        <dbReference type="Proteomes" id="UP000019132"/>
    </source>
</evidence>
<dbReference type="InParanoid" id="K3WRC0"/>
<dbReference type="AlphaFoldDB" id="K3WRC0"/>
<dbReference type="EMBL" id="GL376585">
    <property type="status" value="NOT_ANNOTATED_CDS"/>
    <property type="molecule type" value="Genomic_DNA"/>
</dbReference>
<dbReference type="Proteomes" id="UP000019132">
    <property type="component" value="Unassembled WGS sequence"/>
</dbReference>
<evidence type="ECO:0008006" key="4">
    <source>
        <dbReference type="Google" id="ProtNLM"/>
    </source>
</evidence>
<keyword evidence="3" id="KW-1185">Reference proteome</keyword>
<dbReference type="EnsemblProtists" id="PYU1_T007514">
    <property type="protein sequence ID" value="PYU1_T007514"/>
    <property type="gene ID" value="PYU1_G007498"/>
</dbReference>
<name>K3WRC0_GLOUD</name>
<dbReference type="VEuPathDB" id="FungiDB:PYU1_G007498"/>
<reference evidence="3" key="1">
    <citation type="journal article" date="2010" name="Genome Biol.">
        <title>Genome sequence of the necrotrophic plant pathogen Pythium ultimum reveals original pathogenicity mechanisms and effector repertoire.</title>
        <authorList>
            <person name="Levesque C.A."/>
            <person name="Brouwer H."/>
            <person name="Cano L."/>
            <person name="Hamilton J.P."/>
            <person name="Holt C."/>
            <person name="Huitema E."/>
            <person name="Raffaele S."/>
            <person name="Robideau G.P."/>
            <person name="Thines M."/>
            <person name="Win J."/>
            <person name="Zerillo M.M."/>
            <person name="Beakes G.W."/>
            <person name="Boore J.L."/>
            <person name="Busam D."/>
            <person name="Dumas B."/>
            <person name="Ferriera S."/>
            <person name="Fuerstenberg S.I."/>
            <person name="Gachon C.M."/>
            <person name="Gaulin E."/>
            <person name="Govers F."/>
            <person name="Grenville-Briggs L."/>
            <person name="Horner N."/>
            <person name="Hostetler J."/>
            <person name="Jiang R.H."/>
            <person name="Johnson J."/>
            <person name="Krajaejun T."/>
            <person name="Lin H."/>
            <person name="Meijer H.J."/>
            <person name="Moore B."/>
            <person name="Morris P."/>
            <person name="Phuntmart V."/>
            <person name="Puiu D."/>
            <person name="Shetty J."/>
            <person name="Stajich J.E."/>
            <person name="Tripathy S."/>
            <person name="Wawra S."/>
            <person name="van West P."/>
            <person name="Whitty B.R."/>
            <person name="Coutinho P.M."/>
            <person name="Henrissat B."/>
            <person name="Martin F."/>
            <person name="Thomas P.D."/>
            <person name="Tyler B.M."/>
            <person name="De Vries R.P."/>
            <person name="Kamoun S."/>
            <person name="Yandell M."/>
            <person name="Tisserat N."/>
            <person name="Buell C.R."/>
        </authorList>
    </citation>
    <scope>NUCLEOTIDE SEQUENCE</scope>
    <source>
        <strain evidence="3">DAOM:BR144</strain>
    </source>
</reference>
<organism evidence="2 3">
    <name type="scientific">Globisporangium ultimum (strain ATCC 200006 / CBS 805.95 / DAOM BR144)</name>
    <name type="common">Pythium ultimum</name>
    <dbReference type="NCBI Taxonomy" id="431595"/>
    <lineage>
        <taxon>Eukaryota</taxon>
        <taxon>Sar</taxon>
        <taxon>Stramenopiles</taxon>
        <taxon>Oomycota</taxon>
        <taxon>Peronosporomycetes</taxon>
        <taxon>Pythiales</taxon>
        <taxon>Pythiaceae</taxon>
        <taxon>Globisporangium</taxon>
    </lineage>
</organism>
<reference evidence="2" key="3">
    <citation type="submission" date="2015-02" db="UniProtKB">
        <authorList>
            <consortium name="EnsemblProtists"/>
        </authorList>
    </citation>
    <scope>IDENTIFICATION</scope>
    <source>
        <strain evidence="2">DAOM BR144</strain>
    </source>
</reference>
<dbReference type="CDD" id="cd19757">
    <property type="entry name" value="Bbox1"/>
    <property type="match status" value="1"/>
</dbReference>
<accession>K3WRC0</accession>